<feature type="domain" description="RING-type" evidence="12">
    <location>
        <begin position="103"/>
        <end position="145"/>
    </location>
</feature>
<feature type="region of interest" description="Disordered" evidence="10">
    <location>
        <begin position="157"/>
        <end position="176"/>
    </location>
</feature>
<proteinExistence type="predicted"/>
<evidence type="ECO:0000313" key="14">
    <source>
        <dbReference type="Proteomes" id="UP001630127"/>
    </source>
</evidence>
<evidence type="ECO:0000256" key="7">
    <source>
        <dbReference type="ARBA" id="ARBA00022786"/>
    </source>
</evidence>
<evidence type="ECO:0000256" key="5">
    <source>
        <dbReference type="ARBA" id="ARBA00022723"/>
    </source>
</evidence>
<protein>
    <recommendedName>
        <fullName evidence="3">RING-type E3 ubiquitin transferase</fullName>
        <ecNumber evidence="3">2.3.2.27</ecNumber>
    </recommendedName>
</protein>
<gene>
    <name evidence="13" type="ORF">ACH5RR_038294</name>
</gene>
<keyword evidence="5" id="KW-0479">Metal-binding</keyword>
<dbReference type="SMART" id="SM00184">
    <property type="entry name" value="RING"/>
    <property type="match status" value="1"/>
</dbReference>
<organism evidence="13 14">
    <name type="scientific">Cinchona calisaya</name>
    <dbReference type="NCBI Taxonomy" id="153742"/>
    <lineage>
        <taxon>Eukaryota</taxon>
        <taxon>Viridiplantae</taxon>
        <taxon>Streptophyta</taxon>
        <taxon>Embryophyta</taxon>
        <taxon>Tracheophyta</taxon>
        <taxon>Spermatophyta</taxon>
        <taxon>Magnoliopsida</taxon>
        <taxon>eudicotyledons</taxon>
        <taxon>Gunneridae</taxon>
        <taxon>Pentapetalae</taxon>
        <taxon>asterids</taxon>
        <taxon>lamiids</taxon>
        <taxon>Gentianales</taxon>
        <taxon>Rubiaceae</taxon>
        <taxon>Cinchonoideae</taxon>
        <taxon>Cinchoneae</taxon>
        <taxon>Cinchona</taxon>
    </lineage>
</organism>
<reference evidence="13 14" key="1">
    <citation type="submission" date="2024-11" db="EMBL/GenBank/DDBJ databases">
        <title>A near-complete genome assembly of Cinchona calisaya.</title>
        <authorList>
            <person name="Lian D.C."/>
            <person name="Zhao X.W."/>
            <person name="Wei L."/>
        </authorList>
    </citation>
    <scope>NUCLEOTIDE SEQUENCE [LARGE SCALE GENOMIC DNA]</scope>
    <source>
        <tissue evidence="13">Nenye</tissue>
    </source>
</reference>
<keyword evidence="11" id="KW-0812">Transmembrane</keyword>
<dbReference type="Gene3D" id="3.30.40.10">
    <property type="entry name" value="Zinc/RING finger domain, C3HC4 (zinc finger)"/>
    <property type="match status" value="1"/>
</dbReference>
<accession>A0ABD2XWQ9</accession>
<keyword evidence="14" id="KW-1185">Reference proteome</keyword>
<dbReference type="InterPro" id="IPR044600">
    <property type="entry name" value="ATL1/ATL16-like"/>
</dbReference>
<dbReference type="EC" id="2.3.2.27" evidence="3"/>
<dbReference type="GO" id="GO:0061630">
    <property type="term" value="F:ubiquitin protein ligase activity"/>
    <property type="evidence" value="ECO:0007669"/>
    <property type="project" value="UniProtKB-EC"/>
</dbReference>
<dbReference type="SUPFAM" id="SSF57850">
    <property type="entry name" value="RING/U-box"/>
    <property type="match status" value="1"/>
</dbReference>
<keyword evidence="4" id="KW-0808">Transferase</keyword>
<dbReference type="EMBL" id="JBJUIK010000016">
    <property type="protein sequence ID" value="KAL3499201.1"/>
    <property type="molecule type" value="Genomic_DNA"/>
</dbReference>
<dbReference type="PANTHER" id="PTHR46913">
    <property type="entry name" value="RING-H2 FINGER PROTEIN ATL16"/>
    <property type="match status" value="1"/>
</dbReference>
<evidence type="ECO:0000259" key="12">
    <source>
        <dbReference type="PROSITE" id="PS50089"/>
    </source>
</evidence>
<dbReference type="PANTHER" id="PTHR46913:SF23">
    <property type="entry name" value="E3 UBIQUITIN-PROTEIN LIGASE RHA4A-RELATED"/>
    <property type="match status" value="1"/>
</dbReference>
<keyword evidence="11" id="KW-1133">Transmembrane helix</keyword>
<evidence type="ECO:0000256" key="11">
    <source>
        <dbReference type="SAM" id="Phobius"/>
    </source>
</evidence>
<keyword evidence="8" id="KW-0862">Zinc</keyword>
<name>A0ABD2XWQ9_9GENT</name>
<evidence type="ECO:0000256" key="8">
    <source>
        <dbReference type="ARBA" id="ARBA00022833"/>
    </source>
</evidence>
<evidence type="ECO:0000256" key="6">
    <source>
        <dbReference type="ARBA" id="ARBA00022771"/>
    </source>
</evidence>
<evidence type="ECO:0000256" key="9">
    <source>
        <dbReference type="PROSITE-ProRule" id="PRU00175"/>
    </source>
</evidence>
<sequence>MGFNPQPPISPHLYSQELQLKLYQAFIFSIPILFSIILFLLFYLFYLKKRVSSFSSPPANHPQSSNQAELVNSSEGMDVADILKEKLPVILFDEHSKARQTLCCVCLGEFEVKEELHQLPSCKHVFHIDCIRHWLHSNSTCPLCRCCVVISTKSNSNPEPLASGNNPVSSPDAQNFNQSPRIGPRIVYAEQQEQLSIVVTSVEDCAGEHNVVPNEGSSGSSDSVCFANCQKHLHAESVVISIQSSDP</sequence>
<dbReference type="AlphaFoldDB" id="A0ABD2XWQ9"/>
<dbReference type="InterPro" id="IPR013083">
    <property type="entry name" value="Znf_RING/FYVE/PHD"/>
</dbReference>
<evidence type="ECO:0000313" key="13">
    <source>
        <dbReference type="EMBL" id="KAL3499201.1"/>
    </source>
</evidence>
<evidence type="ECO:0000256" key="4">
    <source>
        <dbReference type="ARBA" id="ARBA00022679"/>
    </source>
</evidence>
<dbReference type="PROSITE" id="PS50089">
    <property type="entry name" value="ZF_RING_2"/>
    <property type="match status" value="1"/>
</dbReference>
<comment type="caution">
    <text evidence="13">The sequence shown here is derived from an EMBL/GenBank/DDBJ whole genome shotgun (WGS) entry which is preliminary data.</text>
</comment>
<keyword evidence="11" id="KW-0472">Membrane</keyword>
<evidence type="ECO:0000256" key="10">
    <source>
        <dbReference type="SAM" id="MobiDB-lite"/>
    </source>
</evidence>
<dbReference type="CDD" id="cd16461">
    <property type="entry name" value="RING-H2_EL5-like"/>
    <property type="match status" value="1"/>
</dbReference>
<comment type="catalytic activity">
    <reaction evidence="1">
        <text>S-ubiquitinyl-[E2 ubiquitin-conjugating enzyme]-L-cysteine + [acceptor protein]-L-lysine = [E2 ubiquitin-conjugating enzyme]-L-cysteine + N(6)-ubiquitinyl-[acceptor protein]-L-lysine.</text>
        <dbReference type="EC" id="2.3.2.27"/>
    </reaction>
</comment>
<comment type="pathway">
    <text evidence="2">Protein modification; protein ubiquitination.</text>
</comment>
<keyword evidence="7" id="KW-0833">Ubl conjugation pathway</keyword>
<feature type="transmembrane region" description="Helical" evidence="11">
    <location>
        <begin position="22"/>
        <end position="46"/>
    </location>
</feature>
<evidence type="ECO:0000256" key="2">
    <source>
        <dbReference type="ARBA" id="ARBA00004906"/>
    </source>
</evidence>
<keyword evidence="6 9" id="KW-0863">Zinc-finger</keyword>
<dbReference type="Proteomes" id="UP001630127">
    <property type="component" value="Unassembled WGS sequence"/>
</dbReference>
<dbReference type="GO" id="GO:0008270">
    <property type="term" value="F:zinc ion binding"/>
    <property type="evidence" value="ECO:0007669"/>
    <property type="project" value="UniProtKB-KW"/>
</dbReference>
<dbReference type="Pfam" id="PF13639">
    <property type="entry name" value="zf-RING_2"/>
    <property type="match status" value="1"/>
</dbReference>
<dbReference type="InterPro" id="IPR001841">
    <property type="entry name" value="Znf_RING"/>
</dbReference>
<evidence type="ECO:0000256" key="1">
    <source>
        <dbReference type="ARBA" id="ARBA00000900"/>
    </source>
</evidence>
<evidence type="ECO:0000256" key="3">
    <source>
        <dbReference type="ARBA" id="ARBA00012483"/>
    </source>
</evidence>